<dbReference type="GO" id="GO:0060285">
    <property type="term" value="P:cilium-dependent cell motility"/>
    <property type="evidence" value="ECO:0007669"/>
    <property type="project" value="TreeGrafter"/>
</dbReference>
<feature type="coiled-coil region" evidence="2">
    <location>
        <begin position="630"/>
        <end position="811"/>
    </location>
</feature>
<dbReference type="EMBL" id="CDMZ01000768">
    <property type="protein sequence ID" value="CEM21073.1"/>
    <property type="molecule type" value="Genomic_DNA"/>
</dbReference>
<dbReference type="PANTHER" id="PTHR18962:SF0">
    <property type="entry name" value="COILED-COIL DOMAIN-CONTAINING PROTEIN 39"/>
    <property type="match status" value="1"/>
</dbReference>
<evidence type="ECO:0000256" key="1">
    <source>
        <dbReference type="ARBA" id="ARBA00023054"/>
    </source>
</evidence>
<gene>
    <name evidence="4" type="ORF">Cvel_19562</name>
</gene>
<dbReference type="PANTHER" id="PTHR18962">
    <property type="entry name" value="COILED-COIL DOMAIN-CONTAINING PROTEIN 39"/>
    <property type="match status" value="1"/>
</dbReference>
<dbReference type="GO" id="GO:0005930">
    <property type="term" value="C:axoneme"/>
    <property type="evidence" value="ECO:0007669"/>
    <property type="project" value="InterPro"/>
</dbReference>
<feature type="region of interest" description="Disordered" evidence="3">
    <location>
        <begin position="516"/>
        <end position="541"/>
    </location>
</feature>
<evidence type="ECO:0008006" key="5">
    <source>
        <dbReference type="Google" id="ProtNLM"/>
    </source>
</evidence>
<feature type="coiled-coil region" evidence="2">
    <location>
        <begin position="334"/>
        <end position="403"/>
    </location>
</feature>
<feature type="compositionally biased region" description="Basic and acidic residues" evidence="3">
    <location>
        <begin position="1"/>
        <end position="11"/>
    </location>
</feature>
<feature type="region of interest" description="Disordered" evidence="3">
    <location>
        <begin position="1"/>
        <end position="47"/>
    </location>
</feature>
<protein>
    <recommendedName>
        <fullName evidence="5">Coiled-coil domain-containing protein 39</fullName>
    </recommendedName>
</protein>
<evidence type="ECO:0000256" key="3">
    <source>
        <dbReference type="SAM" id="MobiDB-lite"/>
    </source>
</evidence>
<proteinExistence type="predicted"/>
<dbReference type="GO" id="GO:0036159">
    <property type="term" value="P:inner dynein arm assembly"/>
    <property type="evidence" value="ECO:0007669"/>
    <property type="project" value="InterPro"/>
</dbReference>
<evidence type="ECO:0000313" key="4">
    <source>
        <dbReference type="EMBL" id="CEM21073.1"/>
    </source>
</evidence>
<reference evidence="4" key="1">
    <citation type="submission" date="2014-11" db="EMBL/GenBank/DDBJ databases">
        <authorList>
            <person name="Otto D Thomas"/>
            <person name="Naeem Raeece"/>
        </authorList>
    </citation>
    <scope>NUCLEOTIDE SEQUENCE</scope>
</reference>
<dbReference type="InterPro" id="IPR033290">
    <property type="entry name" value="CCDC39"/>
</dbReference>
<organism evidence="4">
    <name type="scientific">Chromera velia CCMP2878</name>
    <dbReference type="NCBI Taxonomy" id="1169474"/>
    <lineage>
        <taxon>Eukaryota</taxon>
        <taxon>Sar</taxon>
        <taxon>Alveolata</taxon>
        <taxon>Colpodellida</taxon>
        <taxon>Chromeraceae</taxon>
        <taxon>Chromera</taxon>
    </lineage>
</organism>
<evidence type="ECO:0000256" key="2">
    <source>
        <dbReference type="SAM" id="Coils"/>
    </source>
</evidence>
<feature type="compositionally biased region" description="Basic and acidic residues" evidence="3">
    <location>
        <begin position="516"/>
        <end position="529"/>
    </location>
</feature>
<dbReference type="VEuPathDB" id="CryptoDB:Cvel_19562"/>
<dbReference type="AlphaFoldDB" id="A0A0G4G0L3"/>
<dbReference type="GO" id="GO:0003341">
    <property type="term" value="P:cilium movement"/>
    <property type="evidence" value="ECO:0007669"/>
    <property type="project" value="InterPro"/>
</dbReference>
<sequence>MSSEEPMHDPEGGEMEDEGGMVSNEMMMENEADEGPSASGGMEMNFEDDIMEGDEIPPFANEENKRLDAEVKSKNRKCGELDAQVSAITERLVVLQQHLVNVQQELGNTQSLVDSKNKEMQTEEHMTSLLDRQAGRIKAEIVRLEKVVADYQEDALSLERYRRADEVKIRDLTQAIEKLTVGQPIELADTKGELNKEVTETQAAQIELDRVAEHFKKLHLDRHSLIKQWEDAVSAMRKRDSAIEQLGERYAEIQKEIQQKKSKLERNKAFLAHEKSNNKQLEVEITNTDRQLSHIRLELLDEKKALASFKDQCDVLRHQMSAEATEMSHRRTQLASLQDALDEKKHRLMHLEKRYAASKSKFDVEAMEAQNKENLARDAALLLDELTEKQRDVEKETKVVKDALFKASQELYQLREQEGNTLGEISGAQANSKTLQFQIQRLDQERRRQFQLMYKVDFESQVMQRKVARVSGERTMEEKLELSNKIENLEASLAQQTELWDTVVKQTRHLDAELRAAQRAAEEQKKENTKSQGDVEGIEAENNSLTRAVETQSREKEDVLVQRDILRLEVKKLRSLLSHKTEGLLSHQNRKEQLSLTAQTKEKEISVHKEVLQAQKRVCDEERHKWALELAERRSKINNLSAKFDALQARTKKEEGPKKSQAYYVIKAAQAQEELQRQGDELDAQVRNSEREVRALENTLAHLLSRNHRYKENFKSADARLSQDVQERDALETQLRAANDALFKKRKSLNRVERELVEDQRRLRELTRQKEAFQGTLFEMHTMKGHFERELGDQENNLDRAFKQLQAQRRAAADAGVMVSQQGIVRGNRVKRQQERHWRQRFRSCFAELPEVTGALHRVCQQRGLALPAEPLVAAQ</sequence>
<feature type="coiled-coil region" evidence="2">
    <location>
        <begin position="243"/>
        <end position="298"/>
    </location>
</feature>
<keyword evidence="1 2" id="KW-0175">Coiled coil</keyword>
<dbReference type="Pfam" id="PF24161">
    <property type="entry name" value="CCDC39"/>
    <property type="match status" value="1"/>
</dbReference>
<accession>A0A0G4G0L3</accession>
<name>A0A0G4G0L3_9ALVE</name>